<reference evidence="2" key="1">
    <citation type="submission" date="2023-03" db="EMBL/GenBank/DDBJ databases">
        <title>Massive genome expansion in bonnet fungi (Mycena s.s.) driven by repeated elements and novel gene families across ecological guilds.</title>
        <authorList>
            <consortium name="Lawrence Berkeley National Laboratory"/>
            <person name="Harder C.B."/>
            <person name="Miyauchi S."/>
            <person name="Viragh M."/>
            <person name="Kuo A."/>
            <person name="Thoen E."/>
            <person name="Andreopoulos B."/>
            <person name="Lu D."/>
            <person name="Skrede I."/>
            <person name="Drula E."/>
            <person name="Henrissat B."/>
            <person name="Morin E."/>
            <person name="Kohler A."/>
            <person name="Barry K."/>
            <person name="LaButti K."/>
            <person name="Morin E."/>
            <person name="Salamov A."/>
            <person name="Lipzen A."/>
            <person name="Mereny Z."/>
            <person name="Hegedus B."/>
            <person name="Baldrian P."/>
            <person name="Stursova M."/>
            <person name="Weitz H."/>
            <person name="Taylor A."/>
            <person name="Grigoriev I.V."/>
            <person name="Nagy L.G."/>
            <person name="Martin F."/>
            <person name="Kauserud H."/>
        </authorList>
    </citation>
    <scope>NUCLEOTIDE SEQUENCE</scope>
    <source>
        <strain evidence="2">9144</strain>
    </source>
</reference>
<evidence type="ECO:0000256" key="1">
    <source>
        <dbReference type="SAM" id="MobiDB-lite"/>
    </source>
</evidence>
<feature type="compositionally biased region" description="Low complexity" evidence="1">
    <location>
        <begin position="175"/>
        <end position="194"/>
    </location>
</feature>
<dbReference type="Proteomes" id="UP001219525">
    <property type="component" value="Unassembled WGS sequence"/>
</dbReference>
<dbReference type="EMBL" id="JARJCW010000012">
    <property type="protein sequence ID" value="KAJ7218613.1"/>
    <property type="molecule type" value="Genomic_DNA"/>
</dbReference>
<gene>
    <name evidence="2" type="ORF">GGX14DRAFT_390380</name>
</gene>
<dbReference type="AlphaFoldDB" id="A0AAD6YGH4"/>
<feature type="region of interest" description="Disordered" evidence="1">
    <location>
        <begin position="53"/>
        <end position="155"/>
    </location>
</feature>
<evidence type="ECO:0000313" key="3">
    <source>
        <dbReference type="Proteomes" id="UP001219525"/>
    </source>
</evidence>
<proteinExistence type="predicted"/>
<feature type="compositionally biased region" description="Basic and acidic residues" evidence="1">
    <location>
        <begin position="101"/>
        <end position="112"/>
    </location>
</feature>
<accession>A0AAD6YGH4</accession>
<evidence type="ECO:0000313" key="2">
    <source>
        <dbReference type="EMBL" id="KAJ7218613.1"/>
    </source>
</evidence>
<feature type="region of interest" description="Disordered" evidence="1">
    <location>
        <begin position="175"/>
        <end position="197"/>
    </location>
</feature>
<feature type="region of interest" description="Disordered" evidence="1">
    <location>
        <begin position="1"/>
        <end position="39"/>
    </location>
</feature>
<name>A0AAD6YGH4_9AGAR</name>
<protein>
    <submittedName>
        <fullName evidence="2">Uncharacterized protein</fullName>
    </submittedName>
</protein>
<organism evidence="2 3">
    <name type="scientific">Mycena pura</name>
    <dbReference type="NCBI Taxonomy" id="153505"/>
    <lineage>
        <taxon>Eukaryota</taxon>
        <taxon>Fungi</taxon>
        <taxon>Dikarya</taxon>
        <taxon>Basidiomycota</taxon>
        <taxon>Agaricomycotina</taxon>
        <taxon>Agaricomycetes</taxon>
        <taxon>Agaricomycetidae</taxon>
        <taxon>Agaricales</taxon>
        <taxon>Marasmiineae</taxon>
        <taxon>Mycenaceae</taxon>
        <taxon>Mycena</taxon>
    </lineage>
</organism>
<sequence length="300" mass="31592">MSMPSPPHGLAPHAARAEPDARSTAHLTSHRACRPPSAMPHTLHLTLRAHDPPYATHDAMHTTHSLTPAPAPTHTLALPAAPCAERDGNDRPPPLPSPPHTRRERDGDDRPVTRLPRAVHALNALPVPAPAPARTRPRPDGERAHTHAPLRLPPPHMHCARALRTRSMRSLLAPHTAHAQPAAPTAHARAASHPTSRRACHAVSTVPHSPTAHAVPPRHAVFRGAPRAAPPAVHPYSAFGGGEAVEAPGHLSCNGRQCRQVVRDDERCPGGGGDSTCGRQGGGRAHQFITATTGGLGAVD</sequence>
<feature type="compositionally biased region" description="Low complexity" evidence="1">
    <location>
        <begin position="62"/>
        <end position="82"/>
    </location>
</feature>
<keyword evidence="3" id="KW-1185">Reference proteome</keyword>
<comment type="caution">
    <text evidence="2">The sequence shown here is derived from an EMBL/GenBank/DDBJ whole genome shotgun (WGS) entry which is preliminary data.</text>
</comment>